<feature type="chain" id="PRO_5020593891" evidence="1">
    <location>
        <begin position="20"/>
        <end position="417"/>
    </location>
</feature>
<dbReference type="AlphaFoldDB" id="A0A4R0MRS8"/>
<reference evidence="3 4" key="1">
    <citation type="submission" date="2019-02" db="EMBL/GenBank/DDBJ databases">
        <title>Pedobacter sp. RP-1-13 sp. nov., isolated from Arctic soil.</title>
        <authorList>
            <person name="Dahal R.H."/>
        </authorList>
    </citation>
    <scope>NUCLEOTIDE SEQUENCE [LARGE SCALE GENOMIC DNA]</scope>
    <source>
        <strain evidence="3 4">RP-1-13</strain>
    </source>
</reference>
<dbReference type="EMBL" id="SJSK01000004">
    <property type="protein sequence ID" value="TCC89433.1"/>
    <property type="molecule type" value="Genomic_DNA"/>
</dbReference>
<feature type="signal peptide" evidence="1">
    <location>
        <begin position="1"/>
        <end position="19"/>
    </location>
</feature>
<comment type="caution">
    <text evidence="3">The sequence shown here is derived from an EMBL/GenBank/DDBJ whole genome shotgun (WGS) entry which is preliminary data.</text>
</comment>
<gene>
    <name evidence="3" type="ORF">EZ428_17215</name>
</gene>
<name>A0A4R0MRS8_9SPHI</name>
<evidence type="ECO:0000313" key="4">
    <source>
        <dbReference type="Proteomes" id="UP000292884"/>
    </source>
</evidence>
<organism evidence="3 4">
    <name type="scientific">Pedobacter frigiditerrae</name>
    <dbReference type="NCBI Taxonomy" id="2530452"/>
    <lineage>
        <taxon>Bacteria</taxon>
        <taxon>Pseudomonadati</taxon>
        <taxon>Bacteroidota</taxon>
        <taxon>Sphingobacteriia</taxon>
        <taxon>Sphingobacteriales</taxon>
        <taxon>Sphingobacteriaceae</taxon>
        <taxon>Pedobacter</taxon>
    </lineage>
</organism>
<dbReference type="Pfam" id="PF17116">
    <property type="entry name" value="T9SS_plug_1st"/>
    <property type="match status" value="1"/>
</dbReference>
<evidence type="ECO:0000256" key="1">
    <source>
        <dbReference type="SAM" id="SignalP"/>
    </source>
</evidence>
<sequence length="417" mass="48856">MKKLGLILFLVAFFLNVNAQIVYDNKVYQPYIKTVECYNTKKEQSFPIIILRGSETITFAFDDLKGGNKNYNYTIEHCTYDWKPSRINKLDYLEGLSEDIIFNYKFSFNTLQKFTHYSLVFPNDQIKPKIAGNYLLKVYENNDPQKLIVTQRFYVVNNTVNVGAEVLPSSSVEYRFTKQKVNFSIFYQTLIQNPSTDIKAVVMQNGIPETAITNTKPTFVRQNTLTYNEINGNEFWAGNEFRKFDFRNFRFKAEHVQDFYRDTANQIVLFTDLPNGTAKYSTQFDENGNFFIRNQDGRDNITDSDYANILFTLNATPPTPKGNAYVVGRFNNYILNDENKLSYEPSRKRFYGNLKLKQGLYDFKYVWLDENGNFDDKVFEGSFFETNNSYQILVYYRKPGSRWDELVGFNSVNSIKR</sequence>
<proteinExistence type="predicted"/>
<protein>
    <submittedName>
        <fullName evidence="3">DUF5103 domain-containing protein</fullName>
    </submittedName>
</protein>
<keyword evidence="4" id="KW-1185">Reference proteome</keyword>
<dbReference type="RefSeq" id="WP_131554420.1">
    <property type="nucleotide sequence ID" value="NZ_SJSK01000004.1"/>
</dbReference>
<feature type="domain" description="Type 9 secretion system plug protein N-terminal" evidence="2">
    <location>
        <begin position="32"/>
        <end position="156"/>
    </location>
</feature>
<accession>A0A4R0MRS8</accession>
<dbReference type="Proteomes" id="UP000292884">
    <property type="component" value="Unassembled WGS sequence"/>
</dbReference>
<evidence type="ECO:0000259" key="2">
    <source>
        <dbReference type="Pfam" id="PF17116"/>
    </source>
</evidence>
<dbReference type="InterPro" id="IPR031345">
    <property type="entry name" value="T9SS_Plug_N"/>
</dbReference>
<dbReference type="OrthoDB" id="1522602at2"/>
<evidence type="ECO:0000313" key="3">
    <source>
        <dbReference type="EMBL" id="TCC89433.1"/>
    </source>
</evidence>
<keyword evidence="1" id="KW-0732">Signal</keyword>